<name>A0A5A7P4L7_STRAF</name>
<accession>A0A5A7P4L7</accession>
<dbReference type="AlphaFoldDB" id="A0A5A7P4L7"/>
<protein>
    <submittedName>
        <fullName evidence="1">Glucan synthase-like 9</fullName>
    </submittedName>
</protein>
<evidence type="ECO:0000313" key="2">
    <source>
        <dbReference type="Proteomes" id="UP000325081"/>
    </source>
</evidence>
<dbReference type="Proteomes" id="UP000325081">
    <property type="component" value="Unassembled WGS sequence"/>
</dbReference>
<proteinExistence type="predicted"/>
<keyword evidence="2" id="KW-1185">Reference proteome</keyword>
<gene>
    <name evidence="1" type="ORF">STAS_03422</name>
</gene>
<comment type="caution">
    <text evidence="1">The sequence shown here is derived from an EMBL/GenBank/DDBJ whole genome shotgun (WGS) entry which is preliminary data.</text>
</comment>
<sequence>MPEVSSSPDGPSSLKRNTCVIQLAEPPVLQAFSFFYQFHPSGFSMHSFKENFSNFRSWINLEMFFRKTLQLEGQKLHSHWALQCTQSQRFASSLVHFGKLNNKSNEN</sequence>
<evidence type="ECO:0000313" key="1">
    <source>
        <dbReference type="EMBL" id="GER27692.1"/>
    </source>
</evidence>
<dbReference type="EMBL" id="BKCP01002113">
    <property type="protein sequence ID" value="GER27692.1"/>
    <property type="molecule type" value="Genomic_DNA"/>
</dbReference>
<organism evidence="1 2">
    <name type="scientific">Striga asiatica</name>
    <name type="common">Asiatic witchweed</name>
    <name type="synonym">Buchnera asiatica</name>
    <dbReference type="NCBI Taxonomy" id="4170"/>
    <lineage>
        <taxon>Eukaryota</taxon>
        <taxon>Viridiplantae</taxon>
        <taxon>Streptophyta</taxon>
        <taxon>Embryophyta</taxon>
        <taxon>Tracheophyta</taxon>
        <taxon>Spermatophyta</taxon>
        <taxon>Magnoliopsida</taxon>
        <taxon>eudicotyledons</taxon>
        <taxon>Gunneridae</taxon>
        <taxon>Pentapetalae</taxon>
        <taxon>asterids</taxon>
        <taxon>lamiids</taxon>
        <taxon>Lamiales</taxon>
        <taxon>Orobanchaceae</taxon>
        <taxon>Buchnereae</taxon>
        <taxon>Striga</taxon>
    </lineage>
</organism>
<reference evidence="2" key="1">
    <citation type="journal article" date="2019" name="Curr. Biol.">
        <title>Genome Sequence of Striga asiatica Provides Insight into the Evolution of Plant Parasitism.</title>
        <authorList>
            <person name="Yoshida S."/>
            <person name="Kim S."/>
            <person name="Wafula E.K."/>
            <person name="Tanskanen J."/>
            <person name="Kim Y.M."/>
            <person name="Honaas L."/>
            <person name="Yang Z."/>
            <person name="Spallek T."/>
            <person name="Conn C.E."/>
            <person name="Ichihashi Y."/>
            <person name="Cheong K."/>
            <person name="Cui S."/>
            <person name="Der J.P."/>
            <person name="Gundlach H."/>
            <person name="Jiao Y."/>
            <person name="Hori C."/>
            <person name="Ishida J.K."/>
            <person name="Kasahara H."/>
            <person name="Kiba T."/>
            <person name="Kim M.S."/>
            <person name="Koo N."/>
            <person name="Laohavisit A."/>
            <person name="Lee Y.H."/>
            <person name="Lumba S."/>
            <person name="McCourt P."/>
            <person name="Mortimer J.C."/>
            <person name="Mutuku J.M."/>
            <person name="Nomura T."/>
            <person name="Sasaki-Sekimoto Y."/>
            <person name="Seto Y."/>
            <person name="Wang Y."/>
            <person name="Wakatake T."/>
            <person name="Sakakibara H."/>
            <person name="Demura T."/>
            <person name="Yamaguchi S."/>
            <person name="Yoneyama K."/>
            <person name="Manabe R.I."/>
            <person name="Nelson D.C."/>
            <person name="Schulman A.H."/>
            <person name="Timko M.P."/>
            <person name="dePamphilis C.W."/>
            <person name="Choi D."/>
            <person name="Shirasu K."/>
        </authorList>
    </citation>
    <scope>NUCLEOTIDE SEQUENCE [LARGE SCALE GENOMIC DNA]</scope>
    <source>
        <strain evidence="2">cv. UVA1</strain>
    </source>
</reference>